<dbReference type="RefSeq" id="WP_059140115.1">
    <property type="nucleotide sequence ID" value="NZ_KQ130617.1"/>
</dbReference>
<dbReference type="PANTHER" id="PTHR30217">
    <property type="entry name" value="PEPTIDASE U32 FAMILY"/>
    <property type="match status" value="1"/>
</dbReference>
<name>A0A0J8GCU9_9LIST</name>
<dbReference type="EMBL" id="AZHO01000023">
    <property type="protein sequence ID" value="KMT58819.1"/>
    <property type="molecule type" value="Genomic_DNA"/>
</dbReference>
<keyword evidence="1" id="KW-0645">Protease</keyword>
<reference evidence="1 2" key="1">
    <citation type="journal article" date="2015" name="Genome Biol. Evol.">
        <title>Comparative Genomics of Listeria Sensu Lato: Genus-Wide Differences in Evolutionary Dynamics and the Progressive Gain of Complex, Potentially Pathogenicity-Related Traits through Lateral Gene Transfer.</title>
        <authorList>
            <person name="Chiara M."/>
            <person name="Caruso M."/>
            <person name="D'Erchia A.M."/>
            <person name="Manzari C."/>
            <person name="Fraccalvieri R."/>
            <person name="Goffredo E."/>
            <person name="Latorre L."/>
            <person name="Miccolupo A."/>
            <person name="Padalino I."/>
            <person name="Santagada G."/>
            <person name="Chiocco D."/>
            <person name="Pesole G."/>
            <person name="Horner D.S."/>
            <person name="Parisi A."/>
        </authorList>
    </citation>
    <scope>NUCLEOTIDE SEQUENCE [LARGE SCALE GENOMIC DNA]</scope>
    <source>
        <strain evidence="1 2">1991</strain>
    </source>
</reference>
<accession>A0A0J8GCU9</accession>
<evidence type="ECO:0000313" key="1">
    <source>
        <dbReference type="EMBL" id="KMT58819.1"/>
    </source>
</evidence>
<dbReference type="GO" id="GO:0006508">
    <property type="term" value="P:proteolysis"/>
    <property type="evidence" value="ECO:0007669"/>
    <property type="project" value="UniProtKB-KW"/>
</dbReference>
<dbReference type="InterPro" id="IPR051454">
    <property type="entry name" value="RNA/ubiquinone_mod_enzymes"/>
</dbReference>
<dbReference type="Proteomes" id="UP000052258">
    <property type="component" value="Unassembled WGS sequence"/>
</dbReference>
<keyword evidence="1" id="KW-0378">Hydrolase</keyword>
<organism evidence="1 2">
    <name type="scientific">Listeria fleischmannii 1991</name>
    <dbReference type="NCBI Taxonomy" id="1430899"/>
    <lineage>
        <taxon>Bacteria</taxon>
        <taxon>Bacillati</taxon>
        <taxon>Bacillota</taxon>
        <taxon>Bacilli</taxon>
        <taxon>Bacillales</taxon>
        <taxon>Listeriaceae</taxon>
        <taxon>Listeria</taxon>
    </lineage>
</organism>
<gene>
    <name evidence="1" type="ORF">X560_1855</name>
</gene>
<proteinExistence type="predicted"/>
<dbReference type="PANTHER" id="PTHR30217:SF12">
    <property type="entry name" value="U32 FAMILY PEPTIDASE"/>
    <property type="match status" value="1"/>
</dbReference>
<protein>
    <submittedName>
        <fullName evidence="1">Putative protease</fullName>
    </submittedName>
</protein>
<keyword evidence="2" id="KW-1185">Reference proteome</keyword>
<dbReference type="PATRIC" id="fig|1430899.3.peg.1895"/>
<comment type="caution">
    <text evidence="1">The sequence shown here is derived from an EMBL/GenBank/DDBJ whole genome shotgun (WGS) entry which is preliminary data.</text>
</comment>
<dbReference type="InterPro" id="IPR001539">
    <property type="entry name" value="Peptidase_U32"/>
</dbReference>
<sequence>MEIIATAESALQAENLLRAGVDTLYIGNSRFGLRLPTSFSNAEIEEITKLAHSFGKKVIVAVNALMHNDHVEELPVFLREIDAMGVDKIAVGDPGVILMLEELEIKVPFIYDAQTFVTSAEQIDFWAGLGAVSAVLARELTRPEVIQIAKRLDIPVEVLVYGPTCIHQSKRKLVTNYYNIVGLQTTADKARGLYLREPNDADSMLPIYEDENGTHIFSTEDISMMPYLAELYDAGVTTFKLDGILMHGADFVSIAKLFVEAKEALINQNFVAETFVNRLAKLVPDTRELGAGFYLKNPDEVK</sequence>
<evidence type="ECO:0000313" key="2">
    <source>
        <dbReference type="Proteomes" id="UP000052258"/>
    </source>
</evidence>
<dbReference type="OrthoDB" id="9807498at2"/>
<dbReference type="AlphaFoldDB" id="A0A0J8GCU9"/>
<dbReference type="GO" id="GO:0008233">
    <property type="term" value="F:peptidase activity"/>
    <property type="evidence" value="ECO:0007669"/>
    <property type="project" value="UniProtKB-KW"/>
</dbReference>
<dbReference type="Pfam" id="PF01136">
    <property type="entry name" value="Peptidase_U32"/>
    <property type="match status" value="1"/>
</dbReference>